<comment type="caution">
    <text evidence="1">The sequence shown here is derived from an EMBL/GenBank/DDBJ whole genome shotgun (WGS) entry which is preliminary data.</text>
</comment>
<proteinExistence type="predicted"/>
<dbReference type="Gene3D" id="3.60.10.10">
    <property type="entry name" value="Endonuclease/exonuclease/phosphatase"/>
    <property type="match status" value="1"/>
</dbReference>
<evidence type="ECO:0008006" key="3">
    <source>
        <dbReference type="Google" id="ProtNLM"/>
    </source>
</evidence>
<dbReference type="SUPFAM" id="SSF56219">
    <property type="entry name" value="DNase I-like"/>
    <property type="match status" value="1"/>
</dbReference>
<keyword evidence="2" id="KW-1185">Reference proteome</keyword>
<organism evidence="1 2">
    <name type="scientific">Loxostege sticticalis</name>
    <name type="common">Beet webworm moth</name>
    <dbReference type="NCBI Taxonomy" id="481309"/>
    <lineage>
        <taxon>Eukaryota</taxon>
        <taxon>Metazoa</taxon>
        <taxon>Ecdysozoa</taxon>
        <taxon>Arthropoda</taxon>
        <taxon>Hexapoda</taxon>
        <taxon>Insecta</taxon>
        <taxon>Pterygota</taxon>
        <taxon>Neoptera</taxon>
        <taxon>Endopterygota</taxon>
        <taxon>Lepidoptera</taxon>
        <taxon>Glossata</taxon>
        <taxon>Ditrysia</taxon>
        <taxon>Pyraloidea</taxon>
        <taxon>Crambidae</taxon>
        <taxon>Pyraustinae</taxon>
        <taxon>Loxostege</taxon>
    </lineage>
</organism>
<name>A0ABR3H5I7_LOXSC</name>
<dbReference type="Proteomes" id="UP001549920">
    <property type="component" value="Unassembled WGS sequence"/>
</dbReference>
<sequence>MNNNIQIADIIDQTVVSEAHICVPETCLSKLNTTQNKLTILCQNIRSTNANFTGFELLLKRINFLPNIIALTECWLSVKDAPFLNNYSTFSTKNLNNRSEGVAVYITNSLLCTSYEPTVDGANCMVTIIDNEIAIVAIYRSPSYSSSADHETFRRSLEQILTPLDKFKHIIVTGDININICQNSKDKYASKYLDLVASFGLLPAHIFPTRKRACLDHVFIKSKSPSTTLVVENTLTDHSATILSLTLKVRSTSASKKVTKINYDTLGTQLRATNFSKMYQLNCNDCASYFVRTLGELVKSSTNTIVLPRRKIILKPWITPGLVRCMRNRNAMHRNLKNNPDNPIIKETYRRYRNFCNTIIKKAKIIYDRTELQKVSKTNPKKTWEIIKSVTNYKTTPPQSLELLHLCSTPVSSVSKVNNNFANVGKSLARNITVPSNVNTQPEVQFSTTSFFLFPTSDSEVLSIVRVNDLKSNCAVGWDGIPSEVLKIHKHLLVPHITHICNLCFSEGIFPDVFKKAIVIPIHKTGSKNIPENNRPISLLTAISKILEKLLISG</sequence>
<protein>
    <recommendedName>
        <fullName evidence="3">Tick transposon</fullName>
    </recommendedName>
</protein>
<evidence type="ECO:0000313" key="2">
    <source>
        <dbReference type="Proteomes" id="UP001549920"/>
    </source>
</evidence>
<dbReference type="InterPro" id="IPR036691">
    <property type="entry name" value="Endo/exonu/phosph_ase_sf"/>
</dbReference>
<gene>
    <name evidence="1" type="ORF">ABMA27_010378</name>
</gene>
<evidence type="ECO:0000313" key="1">
    <source>
        <dbReference type="EMBL" id="KAL0860063.1"/>
    </source>
</evidence>
<dbReference type="EMBL" id="JBEUOH010000026">
    <property type="protein sequence ID" value="KAL0860063.1"/>
    <property type="molecule type" value="Genomic_DNA"/>
</dbReference>
<dbReference type="PANTHER" id="PTHR33395:SF22">
    <property type="entry name" value="REVERSE TRANSCRIPTASE DOMAIN-CONTAINING PROTEIN"/>
    <property type="match status" value="1"/>
</dbReference>
<reference evidence="1 2" key="1">
    <citation type="submission" date="2024-06" db="EMBL/GenBank/DDBJ databases">
        <title>A chromosome-level genome assembly of beet webworm, Loxostege sticticalis.</title>
        <authorList>
            <person name="Zhang Y."/>
        </authorList>
    </citation>
    <scope>NUCLEOTIDE SEQUENCE [LARGE SCALE GENOMIC DNA]</scope>
    <source>
        <strain evidence="1">AQ026</strain>
        <tissue evidence="1">Whole body</tissue>
    </source>
</reference>
<accession>A0ABR3H5I7</accession>
<dbReference type="PANTHER" id="PTHR33395">
    <property type="entry name" value="TRANSCRIPTASE, PUTATIVE-RELATED-RELATED"/>
    <property type="match status" value="1"/>
</dbReference>